<keyword evidence="1" id="KW-0274">FAD</keyword>
<dbReference type="InterPro" id="IPR010031">
    <property type="entry name" value="FAD_lactone_oxidase-like"/>
</dbReference>
<protein>
    <submittedName>
        <fullName evidence="4">Oxidoreductase</fullName>
    </submittedName>
</protein>
<evidence type="ECO:0000313" key="4">
    <source>
        <dbReference type="EMBL" id="GGD79118.1"/>
    </source>
</evidence>
<dbReference type="EMBL" id="BMGJ01000023">
    <property type="protein sequence ID" value="GGD79118.1"/>
    <property type="molecule type" value="Genomic_DNA"/>
</dbReference>
<reference evidence="5" key="1">
    <citation type="journal article" date="2019" name="Int. J. Syst. Evol. Microbiol.">
        <title>The Global Catalogue of Microorganisms (GCM) 10K type strain sequencing project: providing services to taxonomists for standard genome sequencing and annotation.</title>
        <authorList>
            <consortium name="The Broad Institute Genomics Platform"/>
            <consortium name="The Broad Institute Genome Sequencing Center for Infectious Disease"/>
            <person name="Wu L."/>
            <person name="Ma J."/>
        </authorList>
    </citation>
    <scope>NUCLEOTIDE SEQUENCE [LARGE SCALE GENOMIC DNA]</scope>
    <source>
        <strain evidence="5">CGMCC 1.12923</strain>
    </source>
</reference>
<sequence length="475" mass="52334">MTDTFDTSDKISRRSLLKGMAASASLALTGCGRIPPAIPLAAPFVPGQPLPWINWAKNHSCYPTTRLIPHNEAQLVEQLNNAKGTIRAVGSSHAFSALVPTKDTLLTTDYLSGLIRHDKLTSQAEVWAGTRLHRLGPELEQVGLATQNLPDMDYPSLAGAIATSTHGTGKQFGSLSTQVTGLTLATVDGRLLNISADKDPELFSAARNHLGALGILTRVRLQCQPAYNLTEVSRVEPLEQMLDELEKRMALNRHFELFALPYSPLGISVTTNEAAPGDVNQGEEDADALNQLRQVFESVAWIPGVGEPLYAWLLEKAFAGNTPVVRTGASYKVLAHSRTTRFREMEYSVPVAAGPACLRKVLKTIKDAKIPACFPIEYRHVKGDDIMLSMYQGRDSAVLSVHQFGDLDYRPFFNMIEPIFHEFDGRPHWGKIHSLDASQLARLYPAHWQDFQAVRESLDPQGRLINPHLHKILGV</sequence>
<dbReference type="PIRSF" id="PIRSF000136">
    <property type="entry name" value="LGO_GLO"/>
    <property type="match status" value="1"/>
</dbReference>
<dbReference type="Pfam" id="PF04030">
    <property type="entry name" value="ALO"/>
    <property type="match status" value="1"/>
</dbReference>
<dbReference type="PROSITE" id="PS51318">
    <property type="entry name" value="TAT"/>
    <property type="match status" value="1"/>
</dbReference>
<keyword evidence="5" id="KW-1185">Reference proteome</keyword>
<accession>A0ABQ1RRH2</accession>
<evidence type="ECO:0000256" key="1">
    <source>
        <dbReference type="ARBA" id="ARBA00022827"/>
    </source>
</evidence>
<dbReference type="Gene3D" id="3.30.465.10">
    <property type="match status" value="1"/>
</dbReference>
<dbReference type="Pfam" id="PF01565">
    <property type="entry name" value="FAD_binding_4"/>
    <property type="match status" value="1"/>
</dbReference>
<keyword evidence="2" id="KW-0560">Oxidoreductase</keyword>
<dbReference type="Gene3D" id="3.30.70.2520">
    <property type="match status" value="1"/>
</dbReference>
<dbReference type="NCBIfam" id="TIGR01679">
    <property type="entry name" value="bact_FAD_ox"/>
    <property type="match status" value="1"/>
</dbReference>
<organism evidence="4 5">
    <name type="scientific">Lacimicrobium alkaliphilum</name>
    <dbReference type="NCBI Taxonomy" id="1526571"/>
    <lineage>
        <taxon>Bacteria</taxon>
        <taxon>Pseudomonadati</taxon>
        <taxon>Pseudomonadota</taxon>
        <taxon>Gammaproteobacteria</taxon>
        <taxon>Alteromonadales</taxon>
        <taxon>Alteromonadaceae</taxon>
        <taxon>Lacimicrobium</taxon>
    </lineage>
</organism>
<dbReference type="InterPro" id="IPR016167">
    <property type="entry name" value="FAD-bd_PCMH_sub1"/>
</dbReference>
<dbReference type="InterPro" id="IPR006311">
    <property type="entry name" value="TAT_signal"/>
</dbReference>
<dbReference type="RefSeq" id="WP_099036553.1">
    <property type="nucleotide sequence ID" value="NZ_BMGJ01000023.1"/>
</dbReference>
<dbReference type="InterPro" id="IPR016169">
    <property type="entry name" value="FAD-bd_PCMH_sub2"/>
</dbReference>
<gene>
    <name evidence="4" type="ORF">GCM10011357_37680</name>
</gene>
<proteinExistence type="predicted"/>
<dbReference type="InterPro" id="IPR007173">
    <property type="entry name" value="ALO_C"/>
</dbReference>
<dbReference type="SUPFAM" id="SSF56176">
    <property type="entry name" value="FAD-binding/transporter-associated domain-like"/>
    <property type="match status" value="1"/>
</dbReference>
<evidence type="ECO:0000256" key="2">
    <source>
        <dbReference type="ARBA" id="ARBA00023002"/>
    </source>
</evidence>
<dbReference type="InterPro" id="IPR016166">
    <property type="entry name" value="FAD-bd_PCMH"/>
</dbReference>
<dbReference type="InterPro" id="IPR016171">
    <property type="entry name" value="Vanillyl_alc_oxidase_C-sub2"/>
</dbReference>
<dbReference type="PROSITE" id="PS51387">
    <property type="entry name" value="FAD_PCMH"/>
    <property type="match status" value="1"/>
</dbReference>
<comment type="caution">
    <text evidence="4">The sequence shown here is derived from an EMBL/GenBank/DDBJ whole genome shotgun (WGS) entry which is preliminary data.</text>
</comment>
<dbReference type="PANTHER" id="PTHR43762">
    <property type="entry name" value="L-GULONOLACTONE OXIDASE"/>
    <property type="match status" value="1"/>
</dbReference>
<dbReference type="InterPro" id="IPR036318">
    <property type="entry name" value="FAD-bd_PCMH-like_sf"/>
</dbReference>
<dbReference type="Gene3D" id="1.10.45.10">
    <property type="entry name" value="Vanillyl-alcohol Oxidase, Chain A, domain 4"/>
    <property type="match status" value="1"/>
</dbReference>
<dbReference type="PANTHER" id="PTHR43762:SF1">
    <property type="entry name" value="D-ARABINONO-1,4-LACTONE OXIDASE"/>
    <property type="match status" value="1"/>
</dbReference>
<dbReference type="InterPro" id="IPR006094">
    <property type="entry name" value="Oxid_FAD_bind_N"/>
</dbReference>
<evidence type="ECO:0000259" key="3">
    <source>
        <dbReference type="PROSITE" id="PS51387"/>
    </source>
</evidence>
<dbReference type="Proteomes" id="UP000614272">
    <property type="component" value="Unassembled WGS sequence"/>
</dbReference>
<feature type="domain" description="FAD-binding PCMH-type" evidence="3">
    <location>
        <begin position="59"/>
        <end position="226"/>
    </location>
</feature>
<name>A0ABQ1RRH2_9ALTE</name>
<evidence type="ECO:0000313" key="5">
    <source>
        <dbReference type="Proteomes" id="UP000614272"/>
    </source>
</evidence>
<dbReference type="Gene3D" id="3.30.43.10">
    <property type="entry name" value="Uridine Diphospho-n-acetylenolpyruvylglucosamine Reductase, domain 2"/>
    <property type="match status" value="1"/>
</dbReference>
<keyword evidence="1" id="KW-0285">Flavoprotein</keyword>